<name>A0ACB9A3H7_9ASTR</name>
<comment type="caution">
    <text evidence="1">The sequence shown here is derived from an EMBL/GenBank/DDBJ whole genome shotgun (WGS) entry which is preliminary data.</text>
</comment>
<reference evidence="2" key="1">
    <citation type="journal article" date="2022" name="Mol. Ecol. Resour.">
        <title>The genomes of chicory, endive, great burdock and yacon provide insights into Asteraceae palaeo-polyploidization history and plant inulin production.</title>
        <authorList>
            <person name="Fan W."/>
            <person name="Wang S."/>
            <person name="Wang H."/>
            <person name="Wang A."/>
            <person name="Jiang F."/>
            <person name="Liu H."/>
            <person name="Zhao H."/>
            <person name="Xu D."/>
            <person name="Zhang Y."/>
        </authorList>
    </citation>
    <scope>NUCLEOTIDE SEQUENCE [LARGE SCALE GENOMIC DNA]</scope>
    <source>
        <strain evidence="2">cv. Yunnan</strain>
    </source>
</reference>
<protein>
    <submittedName>
        <fullName evidence="1">Uncharacterized protein</fullName>
    </submittedName>
</protein>
<organism evidence="1 2">
    <name type="scientific">Smallanthus sonchifolius</name>
    <dbReference type="NCBI Taxonomy" id="185202"/>
    <lineage>
        <taxon>Eukaryota</taxon>
        <taxon>Viridiplantae</taxon>
        <taxon>Streptophyta</taxon>
        <taxon>Embryophyta</taxon>
        <taxon>Tracheophyta</taxon>
        <taxon>Spermatophyta</taxon>
        <taxon>Magnoliopsida</taxon>
        <taxon>eudicotyledons</taxon>
        <taxon>Gunneridae</taxon>
        <taxon>Pentapetalae</taxon>
        <taxon>asterids</taxon>
        <taxon>campanulids</taxon>
        <taxon>Asterales</taxon>
        <taxon>Asteraceae</taxon>
        <taxon>Asteroideae</taxon>
        <taxon>Heliantheae alliance</taxon>
        <taxon>Millerieae</taxon>
        <taxon>Smallanthus</taxon>
    </lineage>
</organism>
<keyword evidence="2" id="KW-1185">Reference proteome</keyword>
<proteinExistence type="predicted"/>
<accession>A0ACB9A3H7</accession>
<evidence type="ECO:0000313" key="1">
    <source>
        <dbReference type="EMBL" id="KAI3704382.1"/>
    </source>
</evidence>
<evidence type="ECO:0000313" key="2">
    <source>
        <dbReference type="Proteomes" id="UP001056120"/>
    </source>
</evidence>
<gene>
    <name evidence="1" type="ORF">L1987_74600</name>
</gene>
<dbReference type="Proteomes" id="UP001056120">
    <property type="component" value="Linkage Group LG25"/>
</dbReference>
<dbReference type="EMBL" id="CM042042">
    <property type="protein sequence ID" value="KAI3704382.1"/>
    <property type="molecule type" value="Genomic_DNA"/>
</dbReference>
<reference evidence="1 2" key="2">
    <citation type="journal article" date="2022" name="Mol. Ecol. Resour.">
        <title>The genomes of chicory, endive, great burdock and yacon provide insights into Asteraceae paleo-polyploidization history and plant inulin production.</title>
        <authorList>
            <person name="Fan W."/>
            <person name="Wang S."/>
            <person name="Wang H."/>
            <person name="Wang A."/>
            <person name="Jiang F."/>
            <person name="Liu H."/>
            <person name="Zhao H."/>
            <person name="Xu D."/>
            <person name="Zhang Y."/>
        </authorList>
    </citation>
    <scope>NUCLEOTIDE SEQUENCE [LARGE SCALE GENOMIC DNA]</scope>
    <source>
        <strain evidence="2">cv. Yunnan</strain>
        <tissue evidence="1">Leaves</tissue>
    </source>
</reference>
<sequence length="118" mass="12731">MVGGGRRCTALLLVLFLIVLIAFTDVAHNVNPDVHIDALQLHTRSHACSSARSVVPNACACRRVFMGTNRSVPATTTGRLRKANPSVLEDLRGLIDNLYKSKGLTVSSSCLCSFVFSE</sequence>